<dbReference type="STRING" id="77586.A0A0D9XBU3"/>
<keyword evidence="4" id="KW-1185">Reference proteome</keyword>
<feature type="region of interest" description="Disordered" evidence="1">
    <location>
        <begin position="1"/>
        <end position="23"/>
    </location>
</feature>
<sequence length="539" mass="61290">MAAEPSMQGRVRGGSGSSGGRSHDWMEEVNLRITEEADGVHLFLPSYFRRFDAFDNEEHPSIFKPRPRPNQDGAVTAMAPYQRPTSPSQQPLTDPSREQGQLQQAQPTETEDQIVVAAIGPYHQGSAQPPLITYAKKCGIVKYLTQFNLDVINFLGWARNNEERARRCYERESLEISSEEFAKMLLLDGCLLLFAVFLLRPSVREDQRPVDLARDADHGREFNYLSADISFHMKQTRLDLLKLHNQIPFFVLTELHSRLKGTLFNGINHSLEELALSCFQDVHPIGLIHPRMHGHGNSGGDRFPSTVHHLLHLFHWSLVPREKHAVGISSMLPREPESHLPSATELHEESMTVFRKQKKAKGRNLCLDITFESNMLATRGTMRLPSLHIRGYTKAVFRNLISFEQSHLRCGHGVTAYAICMSRLLQTETDAKLLRNNGILPHTQQTDQEIVDFFRQLVDECRDTCVPDDLLKLCNSVAAHHRSMGVRFVKGFVLQCFPKQTVTFFVIFGAIISIATLVHTIHSMYRYYHPFSHLAPVGR</sequence>
<dbReference type="InterPro" id="IPR004158">
    <property type="entry name" value="DUF247_pln"/>
</dbReference>
<evidence type="ECO:0000313" key="4">
    <source>
        <dbReference type="Proteomes" id="UP000032180"/>
    </source>
</evidence>
<dbReference type="Pfam" id="PF03140">
    <property type="entry name" value="DUF247"/>
    <property type="match status" value="1"/>
</dbReference>
<evidence type="ECO:0000256" key="2">
    <source>
        <dbReference type="SAM" id="Phobius"/>
    </source>
</evidence>
<feature type="transmembrane region" description="Helical" evidence="2">
    <location>
        <begin position="502"/>
        <end position="521"/>
    </location>
</feature>
<dbReference type="Gramene" id="LPERR09G02050.1">
    <property type="protein sequence ID" value="LPERR09G02050.1"/>
    <property type="gene ID" value="LPERR09G02050"/>
</dbReference>
<dbReference type="HOGENOM" id="CLU_496458_0_0_1"/>
<dbReference type="EnsemblPlants" id="LPERR09G02050.1">
    <property type="protein sequence ID" value="LPERR09G02050.1"/>
    <property type="gene ID" value="LPERR09G02050"/>
</dbReference>
<reference evidence="3" key="3">
    <citation type="submission" date="2015-04" db="UniProtKB">
        <authorList>
            <consortium name="EnsemblPlants"/>
        </authorList>
    </citation>
    <scope>IDENTIFICATION</scope>
</reference>
<protein>
    <submittedName>
        <fullName evidence="3">Uncharacterized protein</fullName>
    </submittedName>
</protein>
<feature type="region of interest" description="Disordered" evidence="1">
    <location>
        <begin position="80"/>
        <end position="110"/>
    </location>
</feature>
<dbReference type="PANTHER" id="PTHR31170">
    <property type="entry name" value="BNAC04G53230D PROTEIN"/>
    <property type="match status" value="1"/>
</dbReference>
<keyword evidence="2" id="KW-0472">Membrane</keyword>
<name>A0A0D9XBU3_9ORYZ</name>
<reference evidence="4" key="2">
    <citation type="submission" date="2013-12" db="EMBL/GenBank/DDBJ databases">
        <authorList>
            <person name="Yu Y."/>
            <person name="Lee S."/>
            <person name="de Baynast K."/>
            <person name="Wissotski M."/>
            <person name="Liu L."/>
            <person name="Talag J."/>
            <person name="Goicoechea J."/>
            <person name="Angelova A."/>
            <person name="Jetty R."/>
            <person name="Kudrna D."/>
            <person name="Golser W."/>
            <person name="Rivera L."/>
            <person name="Zhang J."/>
            <person name="Wing R."/>
        </authorList>
    </citation>
    <scope>NUCLEOTIDE SEQUENCE</scope>
</reference>
<dbReference type="eggNOG" id="ENOG502SHQ2">
    <property type="taxonomic scope" value="Eukaryota"/>
</dbReference>
<dbReference type="AlphaFoldDB" id="A0A0D9XBU3"/>
<dbReference type="Proteomes" id="UP000032180">
    <property type="component" value="Chromosome 9"/>
</dbReference>
<keyword evidence="2" id="KW-0812">Transmembrane</keyword>
<keyword evidence="2" id="KW-1133">Transmembrane helix</keyword>
<organism evidence="3 4">
    <name type="scientific">Leersia perrieri</name>
    <dbReference type="NCBI Taxonomy" id="77586"/>
    <lineage>
        <taxon>Eukaryota</taxon>
        <taxon>Viridiplantae</taxon>
        <taxon>Streptophyta</taxon>
        <taxon>Embryophyta</taxon>
        <taxon>Tracheophyta</taxon>
        <taxon>Spermatophyta</taxon>
        <taxon>Magnoliopsida</taxon>
        <taxon>Liliopsida</taxon>
        <taxon>Poales</taxon>
        <taxon>Poaceae</taxon>
        <taxon>BOP clade</taxon>
        <taxon>Oryzoideae</taxon>
        <taxon>Oryzeae</taxon>
        <taxon>Oryzinae</taxon>
        <taxon>Leersia</taxon>
    </lineage>
</organism>
<dbReference type="PANTHER" id="PTHR31170:SF25">
    <property type="entry name" value="BNAA09G04570D PROTEIN"/>
    <property type="match status" value="1"/>
</dbReference>
<proteinExistence type="predicted"/>
<reference evidence="3 4" key="1">
    <citation type="submission" date="2012-08" db="EMBL/GenBank/DDBJ databases">
        <title>Oryza genome evolution.</title>
        <authorList>
            <person name="Wing R.A."/>
        </authorList>
    </citation>
    <scope>NUCLEOTIDE SEQUENCE</scope>
</reference>
<evidence type="ECO:0000313" key="3">
    <source>
        <dbReference type="EnsemblPlants" id="LPERR09G02050.1"/>
    </source>
</evidence>
<feature type="compositionally biased region" description="Polar residues" evidence="1">
    <location>
        <begin position="83"/>
        <end position="108"/>
    </location>
</feature>
<evidence type="ECO:0000256" key="1">
    <source>
        <dbReference type="SAM" id="MobiDB-lite"/>
    </source>
</evidence>
<accession>A0A0D9XBU3</accession>